<organism evidence="1 2">
    <name type="scientific">Popillia japonica</name>
    <name type="common">Japanese beetle</name>
    <dbReference type="NCBI Taxonomy" id="7064"/>
    <lineage>
        <taxon>Eukaryota</taxon>
        <taxon>Metazoa</taxon>
        <taxon>Ecdysozoa</taxon>
        <taxon>Arthropoda</taxon>
        <taxon>Hexapoda</taxon>
        <taxon>Insecta</taxon>
        <taxon>Pterygota</taxon>
        <taxon>Neoptera</taxon>
        <taxon>Endopterygota</taxon>
        <taxon>Coleoptera</taxon>
        <taxon>Polyphaga</taxon>
        <taxon>Scarabaeiformia</taxon>
        <taxon>Scarabaeidae</taxon>
        <taxon>Rutelinae</taxon>
        <taxon>Popillia</taxon>
    </lineage>
</organism>
<evidence type="ECO:0000313" key="1">
    <source>
        <dbReference type="EMBL" id="KAK9723107.1"/>
    </source>
</evidence>
<name>A0AAW1KS52_POPJA</name>
<keyword evidence="2" id="KW-1185">Reference proteome</keyword>
<accession>A0AAW1KS52</accession>
<sequence length="87" mass="8877">MCAAVPAKLKRVIAMSFSILTNPFGPGASRAGVVEAKAIKCLLIWKSACIGTRRMYKGAGCGISGGAAVGFGGGGVESFQHQSVKFV</sequence>
<dbReference type="EMBL" id="JASPKY010000182">
    <property type="protein sequence ID" value="KAK9723107.1"/>
    <property type="molecule type" value="Genomic_DNA"/>
</dbReference>
<proteinExistence type="predicted"/>
<dbReference type="AlphaFoldDB" id="A0AAW1KS52"/>
<reference evidence="1 2" key="1">
    <citation type="journal article" date="2024" name="BMC Genomics">
        <title>De novo assembly and annotation of Popillia japonica's genome with initial clues to its potential as an invasive pest.</title>
        <authorList>
            <person name="Cucini C."/>
            <person name="Boschi S."/>
            <person name="Funari R."/>
            <person name="Cardaioli E."/>
            <person name="Iannotti N."/>
            <person name="Marturano G."/>
            <person name="Paoli F."/>
            <person name="Bruttini M."/>
            <person name="Carapelli A."/>
            <person name="Frati F."/>
            <person name="Nardi F."/>
        </authorList>
    </citation>
    <scope>NUCLEOTIDE SEQUENCE [LARGE SCALE GENOMIC DNA]</scope>
    <source>
        <strain evidence="1">DMR45628</strain>
    </source>
</reference>
<dbReference type="Proteomes" id="UP001458880">
    <property type="component" value="Unassembled WGS sequence"/>
</dbReference>
<comment type="caution">
    <text evidence="1">The sequence shown here is derived from an EMBL/GenBank/DDBJ whole genome shotgun (WGS) entry which is preliminary data.</text>
</comment>
<evidence type="ECO:0000313" key="2">
    <source>
        <dbReference type="Proteomes" id="UP001458880"/>
    </source>
</evidence>
<gene>
    <name evidence="1" type="ORF">QE152_g19304</name>
</gene>
<protein>
    <submittedName>
        <fullName evidence="1">Uncharacterized protein</fullName>
    </submittedName>
</protein>